<keyword evidence="1" id="KW-0472">Membrane</keyword>
<dbReference type="KEGG" id="fper:ACH24_01455"/>
<feature type="transmembrane region" description="Helical" evidence="1">
    <location>
        <begin position="119"/>
        <end position="136"/>
    </location>
</feature>
<keyword evidence="1" id="KW-0812">Transmembrane</keyword>
<feature type="transmembrane region" description="Helical" evidence="1">
    <location>
        <begin position="92"/>
        <end position="113"/>
    </location>
</feature>
<feature type="transmembrane region" description="Helical" evidence="1">
    <location>
        <begin position="29"/>
        <end position="46"/>
    </location>
</feature>
<keyword evidence="3" id="KW-1185">Reference proteome</keyword>
<dbReference type="EMBL" id="CP012505">
    <property type="protein sequence ID" value="ALB01455.1"/>
    <property type="molecule type" value="Genomic_DNA"/>
</dbReference>
<feature type="transmembrane region" description="Helical" evidence="1">
    <location>
        <begin position="52"/>
        <end position="80"/>
    </location>
</feature>
<protein>
    <submittedName>
        <fullName evidence="2">Membrane protein</fullName>
    </submittedName>
</protein>
<organism evidence="2 3">
    <name type="scientific">Francisella persica ATCC VR-331</name>
    <dbReference type="NCBI Taxonomy" id="1086726"/>
    <lineage>
        <taxon>Bacteria</taxon>
        <taxon>Pseudomonadati</taxon>
        <taxon>Pseudomonadota</taxon>
        <taxon>Gammaproteobacteria</taxon>
        <taxon>Thiotrichales</taxon>
        <taxon>Francisellaceae</taxon>
        <taxon>Francisella</taxon>
    </lineage>
</organism>
<evidence type="ECO:0000313" key="3">
    <source>
        <dbReference type="Proteomes" id="UP000242800"/>
    </source>
</evidence>
<evidence type="ECO:0000313" key="2">
    <source>
        <dbReference type="EMBL" id="ALB01455.1"/>
    </source>
</evidence>
<dbReference type="RefSeq" id="WP_064460869.1">
    <property type="nucleotide sequence ID" value="NZ_CP012505.1"/>
</dbReference>
<accession>A0AAC8ZML4</accession>
<feature type="transmembrane region" description="Helical" evidence="1">
    <location>
        <begin position="170"/>
        <end position="188"/>
    </location>
</feature>
<name>A0AAC8ZML4_9GAMM</name>
<feature type="transmembrane region" description="Helical" evidence="1">
    <location>
        <begin position="143"/>
        <end position="164"/>
    </location>
</feature>
<dbReference type="Proteomes" id="UP000242800">
    <property type="component" value="Chromosome"/>
</dbReference>
<gene>
    <name evidence="2" type="ORF">ACH24_01455</name>
</gene>
<evidence type="ECO:0000256" key="1">
    <source>
        <dbReference type="SAM" id="Phobius"/>
    </source>
</evidence>
<proteinExistence type="predicted"/>
<dbReference type="AlphaFoldDB" id="A0AAC8ZML4"/>
<sequence length="200" mass="23401">MLNYYNLLTANLFVIYFFLRIFTLLPKRLLLLAILILLCFNFINISSDNETIFYFVTGFINYFSFSSFILLIFIIVTTFISKRTIIFPYTSTAFILMLIIFYGLFFIVSYKLYDIGYNAYLVLAGVFTYGLILLLISNRFTLFNIIIVIATVAFFNGILQGNIWNYLLDPVLLVVCIIEISRALLITAKNKQYKDKFIYY</sequence>
<feature type="transmembrane region" description="Helical" evidence="1">
    <location>
        <begin position="6"/>
        <end position="22"/>
    </location>
</feature>
<reference evidence="2 3" key="1">
    <citation type="journal article" date="2016" name="Int. J. Syst. Evol. Microbiol.">
        <title>Reclassification of Wolbachia persica as Francisella persica comb. nov. and emended description of the family Francisellaceae.</title>
        <authorList>
            <person name="Larson M.A."/>
            <person name="Nalbantoglu U."/>
            <person name="Sayood K."/>
            <person name="Zentz E.B."/>
            <person name="Cer R.Z."/>
            <person name="Iwen P.C."/>
            <person name="Francesconi S.C."/>
            <person name="Bishop-Lilly K.A."/>
            <person name="Mokashi V.P."/>
            <person name="Sjostedt A."/>
            <person name="Hinrichs S.H."/>
        </authorList>
    </citation>
    <scope>NUCLEOTIDE SEQUENCE [LARGE SCALE GENOMIC DNA]</scope>
    <source>
        <strain evidence="2 3">FSC845</strain>
    </source>
</reference>
<keyword evidence="1" id="KW-1133">Transmembrane helix</keyword>